<evidence type="ECO:0000313" key="1">
    <source>
        <dbReference type="EMBL" id="XCH40474.1"/>
    </source>
</evidence>
<protein>
    <submittedName>
        <fullName evidence="1">Replication initiation protein</fullName>
    </submittedName>
</protein>
<dbReference type="SUPFAM" id="SSF46785">
    <property type="entry name" value="Winged helix' DNA-binding domain"/>
    <property type="match status" value="1"/>
</dbReference>
<dbReference type="EMBL" id="PP856722">
    <property type="protein sequence ID" value="XCH40474.1"/>
    <property type="molecule type" value="Genomic_DNA"/>
</dbReference>
<dbReference type="InterPro" id="IPR036390">
    <property type="entry name" value="WH_DNA-bd_sf"/>
</dbReference>
<name>A0AAU8GFI9_9CAUD</name>
<organism evidence="1">
    <name type="scientific">Salmonella phage vB_SEnST11_KE23</name>
    <dbReference type="NCBI Taxonomy" id="3161174"/>
    <lineage>
        <taxon>Viruses</taxon>
        <taxon>Duplodnaviria</taxon>
        <taxon>Heunggongvirae</taxon>
        <taxon>Uroviricota</taxon>
        <taxon>Caudoviricetes</taxon>
        <taxon>Vequintavirinae</taxon>
        <taxon>Seunavirus</taxon>
    </lineage>
</organism>
<dbReference type="Pfam" id="PF13730">
    <property type="entry name" value="HTH_36"/>
    <property type="match status" value="1"/>
</dbReference>
<dbReference type="Gene3D" id="1.10.10.10">
    <property type="entry name" value="Winged helix-like DNA-binding domain superfamily/Winged helix DNA-binding domain"/>
    <property type="match status" value="1"/>
</dbReference>
<dbReference type="InterPro" id="IPR036388">
    <property type="entry name" value="WH-like_DNA-bd_sf"/>
</dbReference>
<proteinExistence type="predicted"/>
<gene>
    <name evidence="1" type="ORF">YRYPWZST_CDS0073</name>
</gene>
<sequence length="98" mass="11164">MRIDKSFSVLCSYGILSNPGVSPTDLRVYLYIKFRWQFFQSKGSEFVESVSTIAEAINTSIRSVQRSLKHLEALGYLEVVERAGKTSLYIPLDELIKK</sequence>
<reference evidence="1" key="1">
    <citation type="submission" date="2024-05" db="EMBL/GenBank/DDBJ databases">
        <authorList>
            <person name="Mugo M.M."/>
            <person name="Musyoki A.M."/>
            <person name="Makumi A.M."/>
            <person name="Mutai I."/>
            <person name="Drechsel O."/>
            <person name="Kering K.K."/>
            <person name="Muturi P."/>
            <person name="Mbae C.K."/>
            <person name="Kariuki S.M."/>
        </authorList>
    </citation>
    <scope>NUCLEOTIDE SEQUENCE</scope>
</reference>
<accession>A0AAU8GFI9</accession>